<evidence type="ECO:0000313" key="4">
    <source>
        <dbReference type="EMBL" id="OQP53318.1"/>
    </source>
</evidence>
<keyword evidence="1 2" id="KW-0808">Transferase</keyword>
<sequence length="189" mass="21549">MNKSCYYIVNGITLYRLMMVPVLIGMVFMYQVDLFKWLLAISFFSDLIDGWLARRYHATSIIGAKLDSAADDLTFVAGIVAVVVLKPEFLKQQAVFVIILVALFLTQTALAIFRYQKITSFHTWLAKCAALMQGTFLILLFFLPRPVELIFYIAFTATAADLLEEIVLVVLLPEWKANVKGLYWVLKKH</sequence>
<dbReference type="Proteomes" id="UP000192277">
    <property type="component" value="Unassembled WGS sequence"/>
</dbReference>
<evidence type="ECO:0000256" key="1">
    <source>
        <dbReference type="ARBA" id="ARBA00022679"/>
    </source>
</evidence>
<feature type="transmembrane region" description="Helical" evidence="3">
    <location>
        <begin position="149"/>
        <end position="172"/>
    </location>
</feature>
<protein>
    <submittedName>
        <fullName evidence="4">CDP-alcohol phosphatidyltransferase</fullName>
    </submittedName>
</protein>
<keyword evidence="3" id="KW-0472">Membrane</keyword>
<accession>A0ABX3P280</accession>
<keyword evidence="3" id="KW-1133">Transmembrane helix</keyword>
<dbReference type="PROSITE" id="PS00379">
    <property type="entry name" value="CDP_ALCOHOL_P_TRANSF"/>
    <property type="match status" value="1"/>
</dbReference>
<evidence type="ECO:0000256" key="2">
    <source>
        <dbReference type="RuleBase" id="RU003750"/>
    </source>
</evidence>
<dbReference type="EMBL" id="LWBO01000003">
    <property type="protein sequence ID" value="OQP53318.1"/>
    <property type="molecule type" value="Genomic_DNA"/>
</dbReference>
<feature type="transmembrane region" description="Helical" evidence="3">
    <location>
        <begin position="125"/>
        <end position="143"/>
    </location>
</feature>
<gene>
    <name evidence="4" type="ORF">A4D02_21200</name>
</gene>
<dbReference type="InterPro" id="IPR043130">
    <property type="entry name" value="CDP-OH_PTrfase_TM_dom"/>
</dbReference>
<dbReference type="InterPro" id="IPR048254">
    <property type="entry name" value="CDP_ALCOHOL_P_TRANSF_CS"/>
</dbReference>
<keyword evidence="3" id="KW-0812">Transmembrane</keyword>
<dbReference type="Pfam" id="PF01066">
    <property type="entry name" value="CDP-OH_P_transf"/>
    <property type="match status" value="1"/>
</dbReference>
<feature type="transmembrane region" description="Helical" evidence="3">
    <location>
        <begin position="95"/>
        <end position="113"/>
    </location>
</feature>
<dbReference type="InterPro" id="IPR000462">
    <property type="entry name" value="CDP-OH_P_trans"/>
</dbReference>
<dbReference type="Gene3D" id="1.20.120.1760">
    <property type="match status" value="1"/>
</dbReference>
<feature type="transmembrane region" description="Helical" evidence="3">
    <location>
        <begin position="7"/>
        <end position="28"/>
    </location>
</feature>
<comment type="caution">
    <text evidence="4">The sequence shown here is derived from an EMBL/GenBank/DDBJ whole genome shotgun (WGS) entry which is preliminary data.</text>
</comment>
<reference evidence="4 5" key="1">
    <citation type="submission" date="2016-04" db="EMBL/GenBank/DDBJ databases">
        <authorList>
            <person name="Chen L."/>
            <person name="Zhuang W."/>
            <person name="Wang G."/>
        </authorList>
    </citation>
    <scope>NUCLEOTIDE SEQUENCE [LARGE SCALE GENOMIC DNA]</scope>
    <source>
        <strain evidence="5">GR20</strain>
    </source>
</reference>
<proteinExistence type="inferred from homology"/>
<keyword evidence="5" id="KW-1185">Reference proteome</keyword>
<evidence type="ECO:0000313" key="5">
    <source>
        <dbReference type="Proteomes" id="UP000192277"/>
    </source>
</evidence>
<organism evidence="4 5">
    <name type="scientific">Niastella koreensis</name>
    <dbReference type="NCBI Taxonomy" id="354356"/>
    <lineage>
        <taxon>Bacteria</taxon>
        <taxon>Pseudomonadati</taxon>
        <taxon>Bacteroidota</taxon>
        <taxon>Chitinophagia</taxon>
        <taxon>Chitinophagales</taxon>
        <taxon>Chitinophagaceae</taxon>
        <taxon>Niastella</taxon>
    </lineage>
</organism>
<comment type="similarity">
    <text evidence="2">Belongs to the CDP-alcohol phosphatidyltransferase class-I family.</text>
</comment>
<name>A0ABX3P280_9BACT</name>
<evidence type="ECO:0000256" key="3">
    <source>
        <dbReference type="SAM" id="Phobius"/>
    </source>
</evidence>